<evidence type="ECO:0000313" key="4">
    <source>
        <dbReference type="EMBL" id="MCH6171721.1"/>
    </source>
</evidence>
<dbReference type="Pfam" id="PF13556">
    <property type="entry name" value="HTH_30"/>
    <property type="match status" value="1"/>
</dbReference>
<reference evidence="4 5" key="1">
    <citation type="submission" date="2022-03" db="EMBL/GenBank/DDBJ databases">
        <title>Pseudonocardia alaer sp. nov., a novel actinomycete isolated from reed forest soil.</title>
        <authorList>
            <person name="Wang L."/>
        </authorList>
    </citation>
    <scope>NUCLEOTIDE SEQUENCE [LARGE SCALE GENOMIC DNA]</scope>
    <source>
        <strain evidence="4 5">Y-16303</strain>
    </source>
</reference>
<protein>
    <submittedName>
        <fullName evidence="4">Helix-turn-helix domain-containing protein</fullName>
    </submittedName>
</protein>
<keyword evidence="5" id="KW-1185">Reference proteome</keyword>
<evidence type="ECO:0000259" key="2">
    <source>
        <dbReference type="Pfam" id="PF13556"/>
    </source>
</evidence>
<dbReference type="InterPro" id="IPR041522">
    <property type="entry name" value="CdaR_GGDEF"/>
</dbReference>
<evidence type="ECO:0000259" key="3">
    <source>
        <dbReference type="Pfam" id="PF17853"/>
    </source>
</evidence>
<dbReference type="Pfam" id="PF17853">
    <property type="entry name" value="GGDEF_2"/>
    <property type="match status" value="1"/>
</dbReference>
<comment type="similarity">
    <text evidence="1">Belongs to the CdaR family.</text>
</comment>
<evidence type="ECO:0000256" key="1">
    <source>
        <dbReference type="ARBA" id="ARBA00006754"/>
    </source>
</evidence>
<dbReference type="EMBL" id="JAKXMK010000048">
    <property type="protein sequence ID" value="MCH6171721.1"/>
    <property type="molecule type" value="Genomic_DNA"/>
</dbReference>
<dbReference type="InterPro" id="IPR025736">
    <property type="entry name" value="PucR_C-HTH_dom"/>
</dbReference>
<name>A0ABS9TTA0_9PSEU</name>
<dbReference type="Gene3D" id="1.10.10.2840">
    <property type="entry name" value="PucR C-terminal helix-turn-helix domain"/>
    <property type="match status" value="1"/>
</dbReference>
<accession>A0ABS9TTA0</accession>
<proteinExistence type="inferred from homology"/>
<dbReference type="InterPro" id="IPR042070">
    <property type="entry name" value="PucR_C-HTH_sf"/>
</dbReference>
<comment type="caution">
    <text evidence="4">The sequence shown here is derived from an EMBL/GenBank/DDBJ whole genome shotgun (WGS) entry which is preliminary data.</text>
</comment>
<dbReference type="PANTHER" id="PTHR33744">
    <property type="entry name" value="CARBOHYDRATE DIACID REGULATOR"/>
    <property type="match status" value="1"/>
</dbReference>
<dbReference type="PANTHER" id="PTHR33744:SF1">
    <property type="entry name" value="DNA-BINDING TRANSCRIPTIONAL ACTIVATOR ADER"/>
    <property type="match status" value="1"/>
</dbReference>
<sequence>MRGPGPPPVPLRALLAHPDWAGVSVLAGDADALSAAASVAVHDVRTISDLRADPSGPPGALLAVALSGDREDWHLDVLLRRASAADVAAVMLPGPQPLRTASRLLADRVGLTVLSAGDPLATALAATRLLRESEQVVAELVTRTATACASVTGGVDELVAELARVWRRPVWLLDGRGEVASGPEPGPPTGSSTVTVLRRAVGPKWPLSGYLAAAVPTGIPAELTAVTAGLAVAAGAVGQRMAEKRLALERDARLRMSLLAELVQTAAEPDAATRRRALDAGWQLEGWHVGIRIDVPGTVDPVTTRPEVLRAFHTAHLRAFVVEQGSGWGAWSTFPEEPPPEQLQRHATAARRAQWLLRSSLPSAMGVGRVHRGAAGLARTLGEAGDAARLAGARSASGHFVHVDRLGLGQLLLGWTRTDTFLPAARSMLEPLRDQPGDLLTTLTAYLDAESSLTETAAVLGVHRNTVTARISRAQELLGMELTDPDERLALHLACRSVLFHT</sequence>
<dbReference type="RefSeq" id="WP_241042526.1">
    <property type="nucleotide sequence ID" value="NZ_BAAAJF010000074.1"/>
</dbReference>
<dbReference type="InterPro" id="IPR051448">
    <property type="entry name" value="CdaR-like_regulators"/>
</dbReference>
<dbReference type="Proteomes" id="UP001299970">
    <property type="component" value="Unassembled WGS sequence"/>
</dbReference>
<gene>
    <name evidence="4" type="ORF">MMF94_39050</name>
</gene>
<evidence type="ECO:0000313" key="5">
    <source>
        <dbReference type="Proteomes" id="UP001299970"/>
    </source>
</evidence>
<organism evidence="4 5">
    <name type="scientific">Pseudonocardia alaniniphila</name>
    <dbReference type="NCBI Taxonomy" id="75291"/>
    <lineage>
        <taxon>Bacteria</taxon>
        <taxon>Bacillati</taxon>
        <taxon>Actinomycetota</taxon>
        <taxon>Actinomycetes</taxon>
        <taxon>Pseudonocardiales</taxon>
        <taxon>Pseudonocardiaceae</taxon>
        <taxon>Pseudonocardia</taxon>
    </lineage>
</organism>
<feature type="domain" description="PucR C-terminal helix-turn-helix" evidence="2">
    <location>
        <begin position="439"/>
        <end position="496"/>
    </location>
</feature>
<feature type="domain" description="CdaR GGDEF-like" evidence="3">
    <location>
        <begin position="269"/>
        <end position="390"/>
    </location>
</feature>